<protein>
    <submittedName>
        <fullName evidence="2">Uncharacterized protein</fullName>
    </submittedName>
</protein>
<sequence length="107" mass="12100">MLVEHKISTRGCSPIGLTSRPLIGLTCVIIFAILLLTSNSAESHPLSDENFVLRSDEPAQLRLRRSYAGFRGFANVPNSRLHQLIHQMLRAEDDENSMPVSLLRFRR</sequence>
<feature type="transmembrane region" description="Helical" evidence="1">
    <location>
        <begin position="21"/>
        <end position="38"/>
    </location>
</feature>
<proteinExistence type="predicted"/>
<reference evidence="2" key="1">
    <citation type="submission" date="2024-06" db="EMBL/GenBank/DDBJ databases">
        <authorList>
            <person name="Liu X."/>
            <person name="Lenzi L."/>
            <person name="Haldenby T S."/>
            <person name="Uol C."/>
        </authorList>
    </citation>
    <scope>NUCLEOTIDE SEQUENCE</scope>
</reference>
<accession>A0AAV2TZ93</accession>
<dbReference type="AlphaFoldDB" id="A0AAV2TZ93"/>
<dbReference type="Proteomes" id="UP001497525">
    <property type="component" value="Unassembled WGS sequence"/>
</dbReference>
<evidence type="ECO:0000256" key="1">
    <source>
        <dbReference type="SAM" id="Phobius"/>
    </source>
</evidence>
<evidence type="ECO:0000313" key="2">
    <source>
        <dbReference type="EMBL" id="CAL5141829.1"/>
    </source>
</evidence>
<evidence type="ECO:0000313" key="3">
    <source>
        <dbReference type="Proteomes" id="UP001497525"/>
    </source>
</evidence>
<dbReference type="EMBL" id="CAXLJL010000933">
    <property type="protein sequence ID" value="CAL5141829.1"/>
    <property type="molecule type" value="Genomic_DNA"/>
</dbReference>
<comment type="caution">
    <text evidence="2">The sequence shown here is derived from an EMBL/GenBank/DDBJ whole genome shotgun (WGS) entry which is preliminary data.</text>
</comment>
<organism evidence="2 3">
    <name type="scientific">Calicophoron daubneyi</name>
    <name type="common">Rumen fluke</name>
    <name type="synonym">Paramphistomum daubneyi</name>
    <dbReference type="NCBI Taxonomy" id="300641"/>
    <lineage>
        <taxon>Eukaryota</taxon>
        <taxon>Metazoa</taxon>
        <taxon>Spiralia</taxon>
        <taxon>Lophotrochozoa</taxon>
        <taxon>Platyhelminthes</taxon>
        <taxon>Trematoda</taxon>
        <taxon>Digenea</taxon>
        <taxon>Plagiorchiida</taxon>
        <taxon>Pronocephalata</taxon>
        <taxon>Paramphistomoidea</taxon>
        <taxon>Paramphistomidae</taxon>
        <taxon>Calicophoron</taxon>
    </lineage>
</organism>
<gene>
    <name evidence="2" type="ORF">CDAUBV1_LOCUS17134</name>
</gene>
<name>A0AAV2TZ93_CALDB</name>
<keyword evidence="1" id="KW-1133">Transmembrane helix</keyword>
<keyword evidence="1" id="KW-0812">Transmembrane</keyword>
<keyword evidence="1" id="KW-0472">Membrane</keyword>